<sequence>MKKFTLIAFMVLGCSAAMAQNKWTTEPYLTKNLSSAGIKDVFAETSGGSISVTGVAASEARIEVYVSPNNSNDDITKEEIKQRLEDNYKLEITDANHELHVTAKSKAFNLNWRKAVSISFKIYVPKAVATNLRTSGGSINIGNLTGVQNFATSGGSLKVNNVSGKIKGRTSGGSIHIDNAKQEIDLTTSGGSIVASNCEGKISLTTSGGSLKLNNLSGDINATTSGGSIHADGISGELITSTSGGSVNLTQLACSVEGSTSGGSIHADFKSVGKYVRLSTSAGGISITMPTPKGLDLDLKGSRVNASLSNFSGTKEKDRVEGKLNGGGIPVTAHASSGSVNLSFN</sequence>
<evidence type="ECO:0000313" key="3">
    <source>
        <dbReference type="Proteomes" id="UP000434850"/>
    </source>
</evidence>
<feature type="signal peptide" evidence="1">
    <location>
        <begin position="1"/>
        <end position="19"/>
    </location>
</feature>
<organism evidence="2 3">
    <name type="scientific">Mucilaginibacter aquatilis</name>
    <dbReference type="NCBI Taxonomy" id="1517760"/>
    <lineage>
        <taxon>Bacteria</taxon>
        <taxon>Pseudomonadati</taxon>
        <taxon>Bacteroidota</taxon>
        <taxon>Sphingobacteriia</taxon>
        <taxon>Sphingobacteriales</taxon>
        <taxon>Sphingobacteriaceae</taxon>
        <taxon>Mucilaginibacter</taxon>
    </lineage>
</organism>
<dbReference type="PANTHER" id="PTHR34094">
    <property type="match status" value="1"/>
</dbReference>
<feature type="chain" id="PRO_5026318376" description="Adhesin domain-containing protein" evidence="1">
    <location>
        <begin position="20"/>
        <end position="345"/>
    </location>
</feature>
<accession>A0A6I4II43</accession>
<dbReference type="AlphaFoldDB" id="A0A6I4II43"/>
<evidence type="ECO:0000256" key="1">
    <source>
        <dbReference type="SAM" id="SignalP"/>
    </source>
</evidence>
<dbReference type="Proteomes" id="UP000434850">
    <property type="component" value="Unassembled WGS sequence"/>
</dbReference>
<evidence type="ECO:0008006" key="4">
    <source>
        <dbReference type="Google" id="ProtNLM"/>
    </source>
</evidence>
<comment type="caution">
    <text evidence="2">The sequence shown here is derived from an EMBL/GenBank/DDBJ whole genome shotgun (WGS) entry which is preliminary data.</text>
</comment>
<protein>
    <recommendedName>
        <fullName evidence="4">Adhesin domain-containing protein</fullName>
    </recommendedName>
</protein>
<dbReference type="RefSeq" id="WP_157543448.1">
    <property type="nucleotide sequence ID" value="NZ_WQLA01000008.1"/>
</dbReference>
<proteinExistence type="predicted"/>
<gene>
    <name evidence="2" type="ORF">GO816_18535</name>
</gene>
<evidence type="ECO:0000313" key="2">
    <source>
        <dbReference type="EMBL" id="MVN93136.1"/>
    </source>
</evidence>
<dbReference type="PANTHER" id="PTHR34094:SF1">
    <property type="entry name" value="PROTEIN FAM185A"/>
    <property type="match status" value="1"/>
</dbReference>
<reference evidence="2 3" key="1">
    <citation type="submission" date="2019-12" db="EMBL/GenBank/DDBJ databases">
        <title>Mucilaginibacter sp. HME9299 genome sequencing and assembly.</title>
        <authorList>
            <person name="Kang H."/>
            <person name="Kim H."/>
            <person name="Joh K."/>
        </authorList>
    </citation>
    <scope>NUCLEOTIDE SEQUENCE [LARGE SCALE GENOMIC DNA]</scope>
    <source>
        <strain evidence="2 3">HME9299</strain>
    </source>
</reference>
<dbReference type="EMBL" id="WQLA01000008">
    <property type="protein sequence ID" value="MVN93136.1"/>
    <property type="molecule type" value="Genomic_DNA"/>
</dbReference>
<keyword evidence="1" id="KW-0732">Signal</keyword>
<dbReference type="OrthoDB" id="1523429at2"/>
<name>A0A6I4II43_9SPHI</name>
<keyword evidence="3" id="KW-1185">Reference proteome</keyword>